<dbReference type="InterPro" id="IPR019734">
    <property type="entry name" value="TPR_rpt"/>
</dbReference>
<feature type="region of interest" description="Disordered" evidence="5">
    <location>
        <begin position="381"/>
        <end position="418"/>
    </location>
</feature>
<dbReference type="GO" id="GO:0072380">
    <property type="term" value="C:TRC complex"/>
    <property type="evidence" value="ECO:0007669"/>
    <property type="project" value="TreeGrafter"/>
</dbReference>
<dbReference type="InterPro" id="IPR047150">
    <property type="entry name" value="SGT"/>
</dbReference>
<keyword evidence="2" id="KW-0677">Repeat</keyword>
<keyword evidence="3 4" id="KW-0802">TPR repeat</keyword>
<dbReference type="PANTHER" id="PTHR45831:SF2">
    <property type="entry name" value="LD24721P"/>
    <property type="match status" value="1"/>
</dbReference>
<evidence type="ECO:0000256" key="4">
    <source>
        <dbReference type="PROSITE-ProRule" id="PRU00339"/>
    </source>
</evidence>
<comment type="caution">
    <text evidence="7">The sequence shown here is derived from an EMBL/GenBank/DDBJ whole genome shotgun (WGS) entry which is preliminary data.</text>
</comment>
<dbReference type="GO" id="GO:0006620">
    <property type="term" value="P:post-translational protein targeting to endoplasmic reticulum membrane"/>
    <property type="evidence" value="ECO:0007669"/>
    <property type="project" value="TreeGrafter"/>
</dbReference>
<dbReference type="InterPro" id="IPR011990">
    <property type="entry name" value="TPR-like_helical_dom_sf"/>
</dbReference>
<dbReference type="Proteomes" id="UP000218231">
    <property type="component" value="Unassembled WGS sequence"/>
</dbReference>
<dbReference type="Pfam" id="PF16546">
    <property type="entry name" value="SGTA_dimer"/>
    <property type="match status" value="1"/>
</dbReference>
<dbReference type="PROSITE" id="PS50293">
    <property type="entry name" value="TPR_REGION"/>
    <property type="match status" value="1"/>
</dbReference>
<dbReference type="Gene3D" id="1.20.5.420">
    <property type="entry name" value="Immunoglobulin FC, subunit C"/>
    <property type="match status" value="1"/>
</dbReference>
<feature type="region of interest" description="Disordered" evidence="5">
    <location>
        <begin position="1"/>
        <end position="23"/>
    </location>
</feature>
<evidence type="ECO:0000259" key="6">
    <source>
        <dbReference type="Pfam" id="PF16546"/>
    </source>
</evidence>
<dbReference type="InterPro" id="IPR032374">
    <property type="entry name" value="SGTA_dimer"/>
</dbReference>
<feature type="repeat" description="TPR" evidence="4">
    <location>
        <begin position="231"/>
        <end position="264"/>
    </location>
</feature>
<evidence type="ECO:0000313" key="7">
    <source>
        <dbReference type="EMBL" id="PAV59398.1"/>
    </source>
</evidence>
<dbReference type="Gene3D" id="1.25.40.10">
    <property type="entry name" value="Tetratricopeptide repeat domain"/>
    <property type="match status" value="1"/>
</dbReference>
<dbReference type="SUPFAM" id="SSF48452">
    <property type="entry name" value="TPR-like"/>
    <property type="match status" value="1"/>
</dbReference>
<sequence>MRPERLEGGGAKASRGEAKQRGGEAQRVRIDFSHISLSVQRLRVLYRFVEDLADFCREMSTDLPTTAPVDEPKDIKLEQNEQNLVVSFIQFIRQKVSNNHCNEAQIEALEVGIQCLESAFNLNDSHYAFQPSRPLIDIFNQAEGQHANEDVSKAAPTEADIAQANKLKEDGNTLMKDSKFELAVQKYNEAIKLNRDPVYFCNRAAAYCRMEQYDLAIQDCRTALALDPNYSKAYGRMGLALSCQNRYEQAVEAYKKALELDPTQDSYKNNLKIAEDKVRELNEARGPNPFASMFGPGGPGGPGAAGLPGMMGGMGGMPDLGSMLNNPAMMNMAQTLMNDPNIQNMMSQLMTEGGGLGNFLAAGQQLAQQVQQSNPEFVEQLRRQFEAQNTGEGQDEQGQGNGEGDQNQPRDPSAGGAQ</sequence>
<dbReference type="STRING" id="2018661.A0A2A2JC96"/>
<dbReference type="GO" id="GO:0060090">
    <property type="term" value="F:molecular adaptor activity"/>
    <property type="evidence" value="ECO:0007669"/>
    <property type="project" value="TreeGrafter"/>
</dbReference>
<feature type="domain" description="SGTA homodimerisation" evidence="6">
    <location>
        <begin position="80"/>
        <end position="140"/>
    </location>
</feature>
<dbReference type="FunFam" id="1.25.40.10:FF:000732">
    <property type="entry name" value="Small Glutamine-rich Tetratrico repeat protein"/>
    <property type="match status" value="1"/>
</dbReference>
<feature type="repeat" description="TPR" evidence="4">
    <location>
        <begin position="197"/>
        <end position="230"/>
    </location>
</feature>
<dbReference type="PROSITE" id="PS50005">
    <property type="entry name" value="TPR"/>
    <property type="match status" value="2"/>
</dbReference>
<dbReference type="AlphaFoldDB" id="A0A2A2JC96"/>
<evidence type="ECO:0000256" key="3">
    <source>
        <dbReference type="ARBA" id="ARBA00022803"/>
    </source>
</evidence>
<evidence type="ECO:0000256" key="1">
    <source>
        <dbReference type="ARBA" id="ARBA00008175"/>
    </source>
</evidence>
<name>A0A2A2JC96_9BILA</name>
<feature type="compositionally biased region" description="Low complexity" evidence="5">
    <location>
        <begin position="388"/>
        <end position="398"/>
    </location>
</feature>
<proteinExistence type="inferred from homology"/>
<keyword evidence="8" id="KW-1185">Reference proteome</keyword>
<reference evidence="7 8" key="1">
    <citation type="journal article" date="2017" name="Curr. Biol.">
        <title>Genome architecture and evolution of a unichromosomal asexual nematode.</title>
        <authorList>
            <person name="Fradin H."/>
            <person name="Zegar C."/>
            <person name="Gutwein M."/>
            <person name="Lucas J."/>
            <person name="Kovtun M."/>
            <person name="Corcoran D."/>
            <person name="Baugh L.R."/>
            <person name="Kiontke K."/>
            <person name="Gunsalus K."/>
            <person name="Fitch D.H."/>
            <person name="Piano F."/>
        </authorList>
    </citation>
    <scope>NUCLEOTIDE SEQUENCE [LARGE SCALE GENOMIC DNA]</scope>
    <source>
        <strain evidence="7">PF1309</strain>
    </source>
</reference>
<feature type="compositionally biased region" description="Basic and acidic residues" evidence="5">
    <location>
        <begin position="14"/>
        <end position="23"/>
    </location>
</feature>
<dbReference type="Pfam" id="PF00515">
    <property type="entry name" value="TPR_1"/>
    <property type="match status" value="2"/>
</dbReference>
<dbReference type="EMBL" id="LIAE01010527">
    <property type="protein sequence ID" value="PAV59398.1"/>
    <property type="molecule type" value="Genomic_DNA"/>
</dbReference>
<dbReference type="OrthoDB" id="2335338at2759"/>
<gene>
    <name evidence="7" type="ORF">WR25_03523</name>
</gene>
<protein>
    <recommendedName>
        <fullName evidence="6">SGTA homodimerisation domain-containing protein</fullName>
    </recommendedName>
</protein>
<organism evidence="7 8">
    <name type="scientific">Diploscapter pachys</name>
    <dbReference type="NCBI Taxonomy" id="2018661"/>
    <lineage>
        <taxon>Eukaryota</taxon>
        <taxon>Metazoa</taxon>
        <taxon>Ecdysozoa</taxon>
        <taxon>Nematoda</taxon>
        <taxon>Chromadorea</taxon>
        <taxon>Rhabditida</taxon>
        <taxon>Rhabditina</taxon>
        <taxon>Rhabditomorpha</taxon>
        <taxon>Rhabditoidea</taxon>
        <taxon>Rhabditidae</taxon>
        <taxon>Diploscapter</taxon>
    </lineage>
</organism>
<dbReference type="PANTHER" id="PTHR45831">
    <property type="entry name" value="LD24721P"/>
    <property type="match status" value="1"/>
</dbReference>
<dbReference type="SMART" id="SM00028">
    <property type="entry name" value="TPR"/>
    <property type="match status" value="3"/>
</dbReference>
<evidence type="ECO:0000256" key="5">
    <source>
        <dbReference type="SAM" id="MobiDB-lite"/>
    </source>
</evidence>
<dbReference type="GO" id="GO:0016020">
    <property type="term" value="C:membrane"/>
    <property type="evidence" value="ECO:0007669"/>
    <property type="project" value="TreeGrafter"/>
</dbReference>
<evidence type="ECO:0000313" key="8">
    <source>
        <dbReference type="Proteomes" id="UP000218231"/>
    </source>
</evidence>
<comment type="similarity">
    <text evidence="1">Belongs to the SGT family.</text>
</comment>
<evidence type="ECO:0000256" key="2">
    <source>
        <dbReference type="ARBA" id="ARBA00022737"/>
    </source>
</evidence>
<accession>A0A2A2JC96</accession>